<keyword evidence="6" id="KW-1185">Reference proteome</keyword>
<keyword evidence="1" id="KW-0732">Signal</keyword>
<dbReference type="Gene3D" id="1.10.1330.10">
    <property type="entry name" value="Dockerin domain"/>
    <property type="match status" value="1"/>
</dbReference>
<dbReference type="EMBL" id="VWOX01000005">
    <property type="protein sequence ID" value="KAA5543724.1"/>
    <property type="molecule type" value="Genomic_DNA"/>
</dbReference>
<dbReference type="InterPro" id="IPR013783">
    <property type="entry name" value="Ig-like_fold"/>
</dbReference>
<dbReference type="SUPFAM" id="SSF141072">
    <property type="entry name" value="CalX-like"/>
    <property type="match status" value="1"/>
</dbReference>
<dbReference type="Gene3D" id="2.60.40.2030">
    <property type="match status" value="1"/>
</dbReference>
<dbReference type="Pfam" id="PF01345">
    <property type="entry name" value="DUF11"/>
    <property type="match status" value="1"/>
</dbReference>
<keyword evidence="3" id="KW-0106">Calcium</keyword>
<feature type="domain" description="Calx-beta" evidence="4">
    <location>
        <begin position="470"/>
        <end position="566"/>
    </location>
</feature>
<dbReference type="InterPro" id="IPR013517">
    <property type="entry name" value="FG-GAP"/>
</dbReference>
<dbReference type="InterPro" id="IPR059226">
    <property type="entry name" value="Choice_anch_Q_dom"/>
</dbReference>
<dbReference type="NCBIfam" id="TIGR01451">
    <property type="entry name" value="B_ant_repeat"/>
    <property type="match status" value="1"/>
</dbReference>
<dbReference type="Gene3D" id="2.60.40.10">
    <property type="entry name" value="Immunoglobulins"/>
    <property type="match status" value="1"/>
</dbReference>
<dbReference type="InterPro" id="IPR036439">
    <property type="entry name" value="Dockerin_dom_sf"/>
</dbReference>
<dbReference type="PANTHER" id="PTHR44103">
    <property type="entry name" value="PROPROTEIN CONVERTASE P"/>
    <property type="match status" value="1"/>
</dbReference>
<dbReference type="SUPFAM" id="SSF69318">
    <property type="entry name" value="Integrin alpha N-terminal domain"/>
    <property type="match status" value="1"/>
</dbReference>
<dbReference type="InterPro" id="IPR006626">
    <property type="entry name" value="PbH1"/>
</dbReference>
<dbReference type="NCBIfam" id="NF041518">
    <property type="entry name" value="choice_anch_Q"/>
    <property type="match status" value="1"/>
</dbReference>
<keyword evidence="2" id="KW-0677">Repeat</keyword>
<dbReference type="Pfam" id="PF03160">
    <property type="entry name" value="Calx-beta"/>
    <property type="match status" value="1"/>
</dbReference>
<dbReference type="SMART" id="SM00237">
    <property type="entry name" value="Calx_beta"/>
    <property type="match status" value="1"/>
</dbReference>
<dbReference type="Proteomes" id="UP000324479">
    <property type="component" value="Unassembled WGS sequence"/>
</dbReference>
<dbReference type="PANTHER" id="PTHR44103:SF1">
    <property type="entry name" value="PROPROTEIN CONVERTASE P"/>
    <property type="match status" value="1"/>
</dbReference>
<dbReference type="Pfam" id="PF00404">
    <property type="entry name" value="Dockerin_1"/>
    <property type="match status" value="1"/>
</dbReference>
<protein>
    <recommendedName>
        <fullName evidence="4">Calx-beta domain-containing protein</fullName>
    </recommendedName>
</protein>
<evidence type="ECO:0000256" key="1">
    <source>
        <dbReference type="ARBA" id="ARBA00022729"/>
    </source>
</evidence>
<comment type="caution">
    <text evidence="5">The sequence shown here is derived from an EMBL/GenBank/DDBJ whole genome shotgun (WGS) entry which is preliminary data.</text>
</comment>
<sequence length="1460" mass="149765">MRPLMPNRKRRNARKLPRRLRAEALESRRVLATYVVGTTDDFSGGACAADPPAPVLDCSLRSAIETAATNPGADRVEIPAGTYLLDPQLGPLVVRNAEDLSLVGQGNSAVEVIIDAQRQSRVLDLVASGPTYTFLLENLSLQNGVASDGAGGGGVRSSVATQLVLQNVVLQNHSADRLDVQVTDGGAILAFGDLDVSDSRLIGNNASGNGGAISALGAGATVTIRNSQLESNQAGDPNGTTGDGGAVHVNNSVNLVLDAVNMSDNTAVGSGGAISLLGTTGIATLSASASSFYRNQSGGNGGALLVNRGSFSMTNVTVTENQSAGNGGGLFFSSLDPPVLPSILASTFADNVAVAGSNLAAAGGPIQVQSSIFSGGNALLSSGAIVSQGFNLDSGNSMGFDQAGDQVNTDPRLGVLGGYGGPVQTLPLLPGSLAIDAVAAGISPVAVDARGIPRPQDGDADGSALSDVGAFEVIRVIPPTIRISDVTVNESDGNASVDLTLDSATPSPFTVGVFTQDLTASAGTDYTATDIAVNFNGFTGEVQSISVPILDDLQGESAEQFQIALRTASDPTIDTSAVGVVTIQDDDVSDLVSETQLISASDPKVGDTITFQTTVFNAGPSRATSVSLINSLPSGLNATANHGAVTAGSYDVSTGRWNLDTIESGQTVTLTIEGIADVSAGATTVVNQISAASGDQSDPSTVGDQLSDSVAVRIAVNASADSFTIAEDESDAALLRLDVLANDTPSGLTIIDSGFASLGTVTIEPGGTALRYAPDPDLFGQDVFSYTVVAADGQTATANVTVNLTPVNDDPVVGDDQLDVRSVGTFAINLGDLLANDVPGPANESGQALVIDSVASFSAAGAAVTLQGNQILVTPADDFVGRTDSFDYSVRDEQGAVGTGRVSITFIPNLSGHAYCDQNSNGTEDAGESIVGTRIFVDANGNQSFDDGEFNTRTDSNGDYRFIGAPAGDFAVIAERPAACPSIPASPGVFRTTFDVGNLARSMTAADRDGDGDQDLLVAVDYDNALVVVRNDSGELSLADEIIIGTRPQSVVAGPSDIGQRPAIAVATIGQSEDGGAIYVGNTTFTEVRAANGPIDLVLEDLDNDGTLELVSTSFRSSTLTVSGSDGSAPFTLATGTEQIYTLDVGDVDGDGDADLLVAGIGYGDGSEVNLLIQDQPLQFSAAISAGPALDLMNAYVDVAVVDIDGDGTGELLTLDQEGNLRTLAYRGGSLELLGETAVAADASQFSFGDLNSDGIEDVAVASLRGNLIKLFVGRGDGQFDLIQTVDDLPTPSDLQVVDLQNDGFAEIAVLNLYGALTPGSSLPSTITVLRLDVSVSEITITQDESTLDYVFPGTARTSQLDVTGDGVVSPRDALHVINRVGWWQDSQASGENVARMRQSADLNLDGQVTPMDVLLIINHLDRQHNQDALSQRLGDSAGRSLRAEMDPEATDLVFGTQLF</sequence>
<evidence type="ECO:0000313" key="5">
    <source>
        <dbReference type="EMBL" id="KAA5543724.1"/>
    </source>
</evidence>
<accession>A0A5M6D848</accession>
<dbReference type="GO" id="GO:0016020">
    <property type="term" value="C:membrane"/>
    <property type="evidence" value="ECO:0007669"/>
    <property type="project" value="InterPro"/>
</dbReference>
<evidence type="ECO:0000313" key="6">
    <source>
        <dbReference type="Proteomes" id="UP000324479"/>
    </source>
</evidence>
<gene>
    <name evidence="5" type="ORF">FYK55_11080</name>
</gene>
<dbReference type="SMART" id="SM00710">
    <property type="entry name" value="PbH1"/>
    <property type="match status" value="5"/>
</dbReference>
<organism evidence="5 6">
    <name type="scientific">Roseiconus nitratireducens</name>
    <dbReference type="NCBI Taxonomy" id="2605748"/>
    <lineage>
        <taxon>Bacteria</taxon>
        <taxon>Pseudomonadati</taxon>
        <taxon>Planctomycetota</taxon>
        <taxon>Planctomycetia</taxon>
        <taxon>Pirellulales</taxon>
        <taxon>Pirellulaceae</taxon>
        <taxon>Roseiconus</taxon>
    </lineage>
</organism>
<proteinExistence type="predicted"/>
<dbReference type="InterPro" id="IPR002105">
    <property type="entry name" value="Dockerin_1_rpt"/>
</dbReference>
<dbReference type="InterPro" id="IPR011050">
    <property type="entry name" value="Pectin_lyase_fold/virulence"/>
</dbReference>
<dbReference type="InterPro" id="IPR047589">
    <property type="entry name" value="DUF11_rpt"/>
</dbReference>
<dbReference type="GO" id="GO:0000272">
    <property type="term" value="P:polysaccharide catabolic process"/>
    <property type="evidence" value="ECO:0007669"/>
    <property type="project" value="InterPro"/>
</dbReference>
<evidence type="ECO:0000256" key="2">
    <source>
        <dbReference type="ARBA" id="ARBA00022737"/>
    </source>
</evidence>
<dbReference type="Gene3D" id="2.60.40.3440">
    <property type="match status" value="2"/>
</dbReference>
<name>A0A5M6D848_9BACT</name>
<evidence type="ECO:0000259" key="4">
    <source>
        <dbReference type="SMART" id="SM00237"/>
    </source>
</evidence>
<dbReference type="SUPFAM" id="SSF117074">
    <property type="entry name" value="Hypothetical protein PA1324"/>
    <property type="match status" value="1"/>
</dbReference>
<dbReference type="Pfam" id="PF13517">
    <property type="entry name" value="FG-GAP_3"/>
    <property type="match status" value="2"/>
</dbReference>
<dbReference type="InterPro" id="IPR038081">
    <property type="entry name" value="CalX-like_sf"/>
</dbReference>
<dbReference type="Gene3D" id="2.130.10.130">
    <property type="entry name" value="Integrin alpha, N-terminal"/>
    <property type="match status" value="1"/>
</dbReference>
<reference evidence="5 6" key="1">
    <citation type="submission" date="2019-08" db="EMBL/GenBank/DDBJ databases">
        <authorList>
            <person name="Dhanesh K."/>
            <person name="Kumar G."/>
            <person name="Sasikala C."/>
            <person name="Venkata Ramana C."/>
        </authorList>
    </citation>
    <scope>NUCLEOTIDE SEQUENCE [LARGE SCALE GENOMIC DNA]</scope>
    <source>
        <strain evidence="5 6">JC645</strain>
    </source>
</reference>
<dbReference type="SUPFAM" id="SSF51126">
    <property type="entry name" value="Pectin lyase-like"/>
    <property type="match status" value="1"/>
</dbReference>
<evidence type="ECO:0000256" key="3">
    <source>
        <dbReference type="ARBA" id="ARBA00022837"/>
    </source>
</evidence>
<dbReference type="InterPro" id="IPR001434">
    <property type="entry name" value="OmcB-like_DUF11"/>
</dbReference>
<dbReference type="GO" id="GO:0007154">
    <property type="term" value="P:cell communication"/>
    <property type="evidence" value="ECO:0007669"/>
    <property type="project" value="InterPro"/>
</dbReference>
<dbReference type="InterPro" id="IPR028994">
    <property type="entry name" value="Integrin_alpha_N"/>
</dbReference>
<dbReference type="InterPro" id="IPR003644">
    <property type="entry name" value="Calx_beta"/>
</dbReference>
<dbReference type="GO" id="GO:0004553">
    <property type="term" value="F:hydrolase activity, hydrolyzing O-glycosyl compounds"/>
    <property type="evidence" value="ECO:0007669"/>
    <property type="project" value="InterPro"/>
</dbReference>
<dbReference type="Pfam" id="PF17963">
    <property type="entry name" value="Big_9"/>
    <property type="match status" value="2"/>
</dbReference>